<dbReference type="RefSeq" id="WP_125417298.1">
    <property type="nucleotide sequence ID" value="NZ_RWIT01000001.1"/>
</dbReference>
<dbReference type="Gene3D" id="3.30.1150.10">
    <property type="match status" value="1"/>
</dbReference>
<dbReference type="PANTHER" id="PTHR33446:SF2">
    <property type="entry name" value="PROTEIN TONB"/>
    <property type="match status" value="1"/>
</dbReference>
<evidence type="ECO:0000256" key="1">
    <source>
        <dbReference type="SAM" id="SignalP"/>
    </source>
</evidence>
<name>A0A3R9P828_9BACT</name>
<dbReference type="PANTHER" id="PTHR33446">
    <property type="entry name" value="PROTEIN TONB-RELATED"/>
    <property type="match status" value="1"/>
</dbReference>
<reference evidence="3 4" key="1">
    <citation type="submission" date="2018-12" db="EMBL/GenBank/DDBJ databases">
        <authorList>
            <person name="Feng G."/>
            <person name="Zhu H."/>
        </authorList>
    </citation>
    <scope>NUCLEOTIDE SEQUENCE [LARGE SCALE GENOMIC DNA]</scope>
    <source>
        <strain evidence="3 4">KCTC 12533</strain>
    </source>
</reference>
<dbReference type="Pfam" id="PF03544">
    <property type="entry name" value="TonB_C"/>
    <property type="match status" value="1"/>
</dbReference>
<proteinExistence type="predicted"/>
<dbReference type="EMBL" id="RWIT01000001">
    <property type="protein sequence ID" value="RSK50819.1"/>
    <property type="molecule type" value="Genomic_DNA"/>
</dbReference>
<accession>A0A3R9P828</accession>
<dbReference type="InterPro" id="IPR037682">
    <property type="entry name" value="TonB_C"/>
</dbReference>
<dbReference type="OrthoDB" id="885789at2"/>
<feature type="chain" id="PRO_5018660363" evidence="1">
    <location>
        <begin position="26"/>
        <end position="167"/>
    </location>
</feature>
<feature type="signal peptide" evidence="1">
    <location>
        <begin position="1"/>
        <end position="25"/>
    </location>
</feature>
<feature type="domain" description="TonB C-terminal" evidence="2">
    <location>
        <begin position="82"/>
        <end position="144"/>
    </location>
</feature>
<comment type="caution">
    <text evidence="3">The sequence shown here is derived from an EMBL/GenBank/DDBJ whole genome shotgun (WGS) entry which is preliminary data.</text>
</comment>
<evidence type="ECO:0000313" key="3">
    <source>
        <dbReference type="EMBL" id="RSK50819.1"/>
    </source>
</evidence>
<keyword evidence="4" id="KW-1185">Reference proteome</keyword>
<evidence type="ECO:0000259" key="2">
    <source>
        <dbReference type="Pfam" id="PF03544"/>
    </source>
</evidence>
<dbReference type="GO" id="GO:0055085">
    <property type="term" value="P:transmembrane transport"/>
    <property type="evidence" value="ECO:0007669"/>
    <property type="project" value="InterPro"/>
</dbReference>
<dbReference type="GO" id="GO:0031992">
    <property type="term" value="F:energy transducer activity"/>
    <property type="evidence" value="ECO:0007669"/>
    <property type="project" value="TreeGrafter"/>
</dbReference>
<evidence type="ECO:0000313" key="4">
    <source>
        <dbReference type="Proteomes" id="UP000273500"/>
    </source>
</evidence>
<organism evidence="3 4">
    <name type="scientific">Hymenobacter rigui</name>
    <dbReference type="NCBI Taxonomy" id="334424"/>
    <lineage>
        <taxon>Bacteria</taxon>
        <taxon>Pseudomonadati</taxon>
        <taxon>Bacteroidota</taxon>
        <taxon>Cytophagia</taxon>
        <taxon>Cytophagales</taxon>
        <taxon>Hymenobacteraceae</taxon>
        <taxon>Hymenobacter</taxon>
    </lineage>
</organism>
<dbReference type="SUPFAM" id="SSF74653">
    <property type="entry name" value="TolA/TonB C-terminal domain"/>
    <property type="match status" value="1"/>
</dbReference>
<gene>
    <name evidence="3" type="ORF">EI291_00420</name>
</gene>
<dbReference type="Proteomes" id="UP000273500">
    <property type="component" value="Unassembled WGS sequence"/>
</dbReference>
<dbReference type="GO" id="GO:0098797">
    <property type="term" value="C:plasma membrane protein complex"/>
    <property type="evidence" value="ECO:0007669"/>
    <property type="project" value="TreeGrafter"/>
</dbReference>
<protein>
    <submittedName>
        <fullName evidence="3">Energy transducer TonB</fullName>
    </submittedName>
</protein>
<keyword evidence="1" id="KW-0732">Signal</keyword>
<dbReference type="AlphaFoldDB" id="A0A3R9P828"/>
<sequence>MNRLLLLPLTAFLWTLSHHTATAQAAHVVPDTAQRTEVIYRPMRWGGHIEQMPVFEGGYDNLFCFLYQNNKFGHALTGYPAGKVFVEFVIDTIGHVQQPQVIKTLHPALDAEAVRLVRLMSGRFSPGRQSGRAVAVAYSLPIAFPAVAPSGRWQLKRCASSFKTNTR</sequence>
<dbReference type="InterPro" id="IPR051045">
    <property type="entry name" value="TonB-dependent_transducer"/>
</dbReference>